<name>A0A671EK98_RHIFE</name>
<dbReference type="InParanoid" id="A0A671EK98"/>
<evidence type="ECO:0000313" key="1">
    <source>
        <dbReference type="Ensembl" id="ENSRFEP00010013691.1"/>
    </source>
</evidence>
<dbReference type="Ensembl" id="ENSRFET00010014977.1">
    <property type="protein sequence ID" value="ENSRFEP00010013691.1"/>
    <property type="gene ID" value="ENSRFEG00010009302.1"/>
</dbReference>
<reference evidence="1 2" key="1">
    <citation type="journal article" date="2015" name="Annu Rev Anim Biosci">
        <title>The Genome 10K Project: a way forward.</title>
        <authorList>
            <person name="Koepfli K.P."/>
            <person name="Paten B."/>
            <person name="O'Brien S.J."/>
            <person name="Koepfli K.P."/>
            <person name="Paten B."/>
            <person name="Antunes A."/>
            <person name="Belov K."/>
            <person name="Bustamante C."/>
            <person name="Castoe T.A."/>
            <person name="Clawson H."/>
            <person name="Crawford A.J."/>
            <person name="Diekhans M."/>
            <person name="Distel D."/>
            <person name="Durbin R."/>
            <person name="Earl D."/>
            <person name="Fujita M.K."/>
            <person name="Gamble T."/>
            <person name="Georges A."/>
            <person name="Gemmell N."/>
            <person name="Gilbert M.T."/>
            <person name="Graves J.M."/>
            <person name="Green R.E."/>
            <person name="Hickey G."/>
            <person name="Jarvis E.D."/>
            <person name="Johnson W."/>
            <person name="Komissarov A."/>
            <person name="Korf I."/>
            <person name="Kuhn R."/>
            <person name="Larkin D.M."/>
            <person name="Lewin H."/>
            <person name="Lopez J.V."/>
            <person name="Ma J."/>
            <person name="Marques-Bonet T."/>
            <person name="Miller W."/>
            <person name="Murphy R."/>
            <person name="Pevzner P."/>
            <person name="Shapiro B."/>
            <person name="Steiner C."/>
            <person name="Tamazian G."/>
            <person name="Venkatesh B."/>
            <person name="Wang J."/>
            <person name="Wayne R."/>
            <person name="Wiley E."/>
            <person name="Yang H."/>
            <person name="Zhang G."/>
            <person name="Haussler D."/>
            <person name="Ryder O."/>
            <person name="O'Brien S.J."/>
        </authorList>
    </citation>
    <scope>NUCLEOTIDE SEQUENCE</scope>
</reference>
<sequence length="192" mass="21107">MEIYFLVSSSLESLDDFLFLGLEPLFTALACFLGFRPTGLSLVSKKLLASLVCLQLVDVFHEKPLVFEHVTLHFQVQAVIHVAANLRFTVSSEQSAKNSHPSHPGYLLRHSSIGSTLSLTYAHMPALPTGQGVFLALSSGMDSHRLPDDQPIFDQFPNLLVGVGIGDFIGFIGVQPDLLFFYSLGQGIWEPF</sequence>
<dbReference type="Proteomes" id="UP000472240">
    <property type="component" value="Chromosome 1"/>
</dbReference>
<dbReference type="AlphaFoldDB" id="A0A671EK98"/>
<dbReference type="GeneTree" id="ENSGT01050000245058"/>
<evidence type="ECO:0000313" key="2">
    <source>
        <dbReference type="Proteomes" id="UP000472240"/>
    </source>
</evidence>
<keyword evidence="2" id="KW-1185">Reference proteome</keyword>
<reference evidence="1 2" key="2">
    <citation type="journal article" date="2018" name="Annu Rev Anim Biosci">
        <title>Bat Biology, Genomes, and the Bat1K Project: To Generate Chromosome-Level Genomes for All Living Bat Species.</title>
        <authorList>
            <person name="Teeling E.C."/>
            <person name="Vernes S.C."/>
            <person name="Davalos L.M."/>
            <person name="Ray D.A."/>
            <person name="Gilbert M.T.P."/>
            <person name="Myers E."/>
        </authorList>
    </citation>
    <scope>NUCLEOTIDE SEQUENCE</scope>
</reference>
<protein>
    <submittedName>
        <fullName evidence="1">Uncharacterized protein</fullName>
    </submittedName>
</protein>
<proteinExistence type="predicted"/>
<organism evidence="1 2">
    <name type="scientific">Rhinolophus ferrumequinum</name>
    <name type="common">Greater horseshoe bat</name>
    <dbReference type="NCBI Taxonomy" id="59479"/>
    <lineage>
        <taxon>Eukaryota</taxon>
        <taxon>Metazoa</taxon>
        <taxon>Chordata</taxon>
        <taxon>Craniata</taxon>
        <taxon>Vertebrata</taxon>
        <taxon>Euteleostomi</taxon>
        <taxon>Mammalia</taxon>
        <taxon>Eutheria</taxon>
        <taxon>Laurasiatheria</taxon>
        <taxon>Chiroptera</taxon>
        <taxon>Yinpterochiroptera</taxon>
        <taxon>Rhinolophoidea</taxon>
        <taxon>Rhinolophidae</taxon>
        <taxon>Rhinolophinae</taxon>
        <taxon>Rhinolophus</taxon>
    </lineage>
</organism>
<accession>A0A671EK98</accession>
<reference evidence="1" key="4">
    <citation type="submission" date="2025-08" db="UniProtKB">
        <authorList>
            <consortium name="Ensembl"/>
        </authorList>
    </citation>
    <scope>IDENTIFICATION</scope>
</reference>
<reference evidence="1" key="5">
    <citation type="submission" date="2025-09" db="UniProtKB">
        <authorList>
            <consortium name="Ensembl"/>
        </authorList>
    </citation>
    <scope>IDENTIFICATION</scope>
</reference>
<reference evidence="2" key="3">
    <citation type="submission" date="2018-12" db="EMBL/GenBank/DDBJ databases">
        <title>G10K-VGP greater horseshoe bat female genome, primary haplotype.</title>
        <authorList>
            <person name="Teeling E."/>
            <person name="Myers G."/>
            <person name="Vernes S."/>
            <person name="Pippel M."/>
            <person name="Winkler S."/>
            <person name="Fedrigo O."/>
            <person name="Rhie A."/>
            <person name="Koren S."/>
            <person name="Phillippy A."/>
            <person name="Lewin H."/>
            <person name="Damas J."/>
            <person name="Howe K."/>
            <person name="Mountcastle J."/>
            <person name="Jarvis E.D."/>
        </authorList>
    </citation>
    <scope>NUCLEOTIDE SEQUENCE [LARGE SCALE GENOMIC DNA]</scope>
</reference>
<dbReference type="OMA" id="FPSSWEY"/>